<organism evidence="12 13">
    <name type="scientific">Leucobacter ruminantium</name>
    <dbReference type="NCBI Taxonomy" id="1289170"/>
    <lineage>
        <taxon>Bacteria</taxon>
        <taxon>Bacillati</taxon>
        <taxon>Actinomycetota</taxon>
        <taxon>Actinomycetes</taxon>
        <taxon>Micrococcales</taxon>
        <taxon>Microbacteriaceae</taxon>
        <taxon>Leucobacter</taxon>
    </lineage>
</organism>
<dbReference type="CDD" id="cd18548">
    <property type="entry name" value="ABC_6TM_Tm287_like"/>
    <property type="match status" value="1"/>
</dbReference>
<dbReference type="PANTHER" id="PTHR43394:SF1">
    <property type="entry name" value="ATP-BINDING CASSETTE SUB-FAMILY B MEMBER 10, MITOCHONDRIAL"/>
    <property type="match status" value="1"/>
</dbReference>
<dbReference type="InterPro" id="IPR027417">
    <property type="entry name" value="P-loop_NTPase"/>
</dbReference>
<accession>A0A939LW13</accession>
<keyword evidence="13" id="KW-1185">Reference proteome</keyword>
<keyword evidence="3" id="KW-1003">Cell membrane</keyword>
<feature type="domain" description="ABC transporter" evidence="10">
    <location>
        <begin position="335"/>
        <end position="570"/>
    </location>
</feature>
<evidence type="ECO:0000256" key="1">
    <source>
        <dbReference type="ARBA" id="ARBA00004651"/>
    </source>
</evidence>
<dbReference type="PROSITE" id="PS00211">
    <property type="entry name" value="ABC_TRANSPORTER_1"/>
    <property type="match status" value="1"/>
</dbReference>
<evidence type="ECO:0000256" key="6">
    <source>
        <dbReference type="ARBA" id="ARBA00022840"/>
    </source>
</evidence>
<dbReference type="Pfam" id="PF00664">
    <property type="entry name" value="ABC_membrane"/>
    <property type="match status" value="1"/>
</dbReference>
<dbReference type="GO" id="GO:0015421">
    <property type="term" value="F:ABC-type oligopeptide transporter activity"/>
    <property type="evidence" value="ECO:0007669"/>
    <property type="project" value="TreeGrafter"/>
</dbReference>
<dbReference type="InterPro" id="IPR003439">
    <property type="entry name" value="ABC_transporter-like_ATP-bd"/>
</dbReference>
<name>A0A939LW13_9MICO</name>
<feature type="transmembrane region" description="Helical" evidence="9">
    <location>
        <begin position="14"/>
        <end position="34"/>
    </location>
</feature>
<evidence type="ECO:0000256" key="2">
    <source>
        <dbReference type="ARBA" id="ARBA00022448"/>
    </source>
</evidence>
<dbReference type="InterPro" id="IPR039421">
    <property type="entry name" value="Type_1_exporter"/>
</dbReference>
<reference evidence="12" key="1">
    <citation type="submission" date="2021-03" db="EMBL/GenBank/DDBJ databases">
        <title>Leucobacter chromiisoli sp. nov., isolated from chromium-containing soil of chemical plant.</title>
        <authorList>
            <person name="Xu Z."/>
        </authorList>
    </citation>
    <scope>NUCLEOTIDE SEQUENCE</scope>
    <source>
        <strain evidence="12">A2</strain>
    </source>
</reference>
<evidence type="ECO:0000256" key="5">
    <source>
        <dbReference type="ARBA" id="ARBA00022741"/>
    </source>
</evidence>
<dbReference type="SUPFAM" id="SSF52540">
    <property type="entry name" value="P-loop containing nucleoside triphosphate hydrolases"/>
    <property type="match status" value="1"/>
</dbReference>
<evidence type="ECO:0000256" key="8">
    <source>
        <dbReference type="ARBA" id="ARBA00023136"/>
    </source>
</evidence>
<evidence type="ECO:0000259" key="11">
    <source>
        <dbReference type="PROSITE" id="PS50929"/>
    </source>
</evidence>
<gene>
    <name evidence="12" type="ORF">J4H91_10830</name>
</gene>
<dbReference type="GO" id="GO:0016887">
    <property type="term" value="F:ATP hydrolysis activity"/>
    <property type="evidence" value="ECO:0007669"/>
    <property type="project" value="InterPro"/>
</dbReference>
<comment type="subcellular location">
    <subcellularLocation>
        <location evidence="1">Cell membrane</location>
        <topology evidence="1">Multi-pass membrane protein</topology>
    </subcellularLocation>
</comment>
<dbReference type="SMART" id="SM00382">
    <property type="entry name" value="AAA"/>
    <property type="match status" value="1"/>
</dbReference>
<keyword evidence="8 9" id="KW-0472">Membrane</keyword>
<dbReference type="Gene3D" id="1.20.1560.10">
    <property type="entry name" value="ABC transporter type 1, transmembrane domain"/>
    <property type="match status" value="1"/>
</dbReference>
<dbReference type="PROSITE" id="PS50929">
    <property type="entry name" value="ABC_TM1F"/>
    <property type="match status" value="1"/>
</dbReference>
<dbReference type="PROSITE" id="PS50893">
    <property type="entry name" value="ABC_TRANSPORTER_2"/>
    <property type="match status" value="1"/>
</dbReference>
<dbReference type="InterPro" id="IPR036640">
    <property type="entry name" value="ABC1_TM_sf"/>
</dbReference>
<dbReference type="FunFam" id="3.40.50.300:FF:000854">
    <property type="entry name" value="Multidrug ABC transporter ATP-binding protein"/>
    <property type="match status" value="1"/>
</dbReference>
<evidence type="ECO:0000313" key="12">
    <source>
        <dbReference type="EMBL" id="MBO1805804.1"/>
    </source>
</evidence>
<keyword evidence="4 9" id="KW-0812">Transmembrane</keyword>
<feature type="transmembrane region" description="Helical" evidence="9">
    <location>
        <begin position="128"/>
        <end position="152"/>
    </location>
</feature>
<dbReference type="InterPro" id="IPR017871">
    <property type="entry name" value="ABC_transporter-like_CS"/>
</dbReference>
<protein>
    <submittedName>
        <fullName evidence="12">ABC transporter ATP-binding protein</fullName>
    </submittedName>
</protein>
<evidence type="ECO:0000313" key="13">
    <source>
        <dbReference type="Proteomes" id="UP000664398"/>
    </source>
</evidence>
<dbReference type="PANTHER" id="PTHR43394">
    <property type="entry name" value="ATP-DEPENDENT PERMEASE MDL1, MITOCHONDRIAL"/>
    <property type="match status" value="1"/>
</dbReference>
<feature type="transmembrane region" description="Helical" evidence="9">
    <location>
        <begin position="238"/>
        <end position="261"/>
    </location>
</feature>
<evidence type="ECO:0000256" key="9">
    <source>
        <dbReference type="SAM" id="Phobius"/>
    </source>
</evidence>
<dbReference type="AlphaFoldDB" id="A0A939LW13"/>
<dbReference type="Gene3D" id="3.40.50.300">
    <property type="entry name" value="P-loop containing nucleotide triphosphate hydrolases"/>
    <property type="match status" value="1"/>
</dbReference>
<feature type="transmembrane region" description="Helical" evidence="9">
    <location>
        <begin position="54"/>
        <end position="79"/>
    </location>
</feature>
<evidence type="ECO:0000256" key="4">
    <source>
        <dbReference type="ARBA" id="ARBA00022692"/>
    </source>
</evidence>
<proteinExistence type="predicted"/>
<evidence type="ECO:0000256" key="7">
    <source>
        <dbReference type="ARBA" id="ARBA00022989"/>
    </source>
</evidence>
<feature type="transmembrane region" description="Helical" evidence="9">
    <location>
        <begin position="158"/>
        <end position="181"/>
    </location>
</feature>
<dbReference type="GO" id="GO:0005524">
    <property type="term" value="F:ATP binding"/>
    <property type="evidence" value="ECO:0007669"/>
    <property type="project" value="UniProtKB-KW"/>
</dbReference>
<dbReference type="InterPro" id="IPR011527">
    <property type="entry name" value="ABC1_TM_dom"/>
</dbReference>
<evidence type="ECO:0000259" key="10">
    <source>
        <dbReference type="PROSITE" id="PS50893"/>
    </source>
</evidence>
<dbReference type="FunFam" id="1.20.1560.10:FF:000040">
    <property type="entry name" value="Multidrug ABC transporter ATP-binding protein"/>
    <property type="match status" value="1"/>
</dbReference>
<sequence>MALISLTLRHAKKYWWFIAAVLVLQLLSTIAALWLPSLNAQIIDKGIAQGDTDFIWRTGGFMLIVSLGQVITAVFAVYCGARASMGIGRDLRREVYRKVDSLSTLEATRFGAGTLITRGTNDVQQIQMLVLMTFNFMVSAPIMAIGGIIMALREDAGMAWLVWVSVAVLAVIVGLLVWLLLPLFRTMQEKVDAINGVLREQIMGIRVVRAFVRENFERDRYGVANRDITDVSVKVGNIFVLMFPVIMMVLHFATAAVLWFGGHRVEAGDVEVGSLTAFLQYLLQILMAVMMGVFMTMMIPRAVVCAERIRELLETESTLSFPERATAPTPTEGRIEFDGVTFGFPGAEKPVIRNASFVAEPGRTTAIIGSTGSGKTVLLNLLLRLYDPQEGSITIDGVPVSSLTRAQLAEAASLVPQRPYLFSGTIASNLRFGRADATDEELWEALRVAQGADFVREKEHQLDEPVSQGGTSVSGGQRQRLSIARALVARPRVYLFDDSFSALDVATDAKLREALPDATAGATTIIVAQRVSTITEADQILVVEDGEIVGRGTHDELLESNEVYQEIVRSQLETAEASGGAA</sequence>
<feature type="transmembrane region" description="Helical" evidence="9">
    <location>
        <begin position="281"/>
        <end position="300"/>
    </location>
</feature>
<dbReference type="EMBL" id="JAGDYL010000019">
    <property type="protein sequence ID" value="MBO1805804.1"/>
    <property type="molecule type" value="Genomic_DNA"/>
</dbReference>
<dbReference type="RefSeq" id="WP_208046275.1">
    <property type="nucleotide sequence ID" value="NZ_JAGDYL010000019.1"/>
</dbReference>
<dbReference type="Pfam" id="PF00005">
    <property type="entry name" value="ABC_tran"/>
    <property type="match status" value="1"/>
</dbReference>
<keyword evidence="5" id="KW-0547">Nucleotide-binding</keyword>
<feature type="domain" description="ABC transmembrane type-1" evidence="11">
    <location>
        <begin position="19"/>
        <end position="301"/>
    </location>
</feature>
<comment type="caution">
    <text evidence="12">The sequence shown here is derived from an EMBL/GenBank/DDBJ whole genome shotgun (WGS) entry which is preliminary data.</text>
</comment>
<evidence type="ECO:0000256" key="3">
    <source>
        <dbReference type="ARBA" id="ARBA00022475"/>
    </source>
</evidence>
<dbReference type="GO" id="GO:0005886">
    <property type="term" value="C:plasma membrane"/>
    <property type="evidence" value="ECO:0007669"/>
    <property type="project" value="UniProtKB-SubCell"/>
</dbReference>
<dbReference type="InterPro" id="IPR003593">
    <property type="entry name" value="AAA+_ATPase"/>
</dbReference>
<keyword evidence="2" id="KW-0813">Transport</keyword>
<dbReference type="SUPFAM" id="SSF90123">
    <property type="entry name" value="ABC transporter transmembrane region"/>
    <property type="match status" value="1"/>
</dbReference>
<keyword evidence="6 12" id="KW-0067">ATP-binding</keyword>
<keyword evidence="7 9" id="KW-1133">Transmembrane helix</keyword>
<dbReference type="Proteomes" id="UP000664398">
    <property type="component" value="Unassembled WGS sequence"/>
</dbReference>